<dbReference type="STRING" id="1776384.GCA_900086585_01337"/>
<dbReference type="PROSITE" id="PS51379">
    <property type="entry name" value="4FE4S_FER_2"/>
    <property type="match status" value="2"/>
</dbReference>
<evidence type="ECO:0000256" key="3">
    <source>
        <dbReference type="ARBA" id="ARBA00023014"/>
    </source>
</evidence>
<dbReference type="InterPro" id="IPR017900">
    <property type="entry name" value="4Fe4S_Fe_S_CS"/>
</dbReference>
<dbReference type="GO" id="GO:0051536">
    <property type="term" value="F:iron-sulfur cluster binding"/>
    <property type="evidence" value="ECO:0007669"/>
    <property type="project" value="UniProtKB-KW"/>
</dbReference>
<dbReference type="InterPro" id="IPR009051">
    <property type="entry name" value="Helical_ferredxn"/>
</dbReference>
<accession>A0A415DW02</accession>
<keyword evidence="1" id="KW-0479">Metal-binding</keyword>
<dbReference type="Pfam" id="PF14691">
    <property type="entry name" value="Fer4_20"/>
    <property type="match status" value="1"/>
</dbReference>
<dbReference type="InterPro" id="IPR036188">
    <property type="entry name" value="FAD/NAD-bd_sf"/>
</dbReference>
<keyword evidence="2" id="KW-0408">Iron</keyword>
<organism evidence="5 6">
    <name type="scientific">Emergencia timonensis</name>
    <dbReference type="NCBI Taxonomy" id="1776384"/>
    <lineage>
        <taxon>Bacteria</taxon>
        <taxon>Bacillati</taxon>
        <taxon>Bacillota</taxon>
        <taxon>Clostridia</taxon>
        <taxon>Peptostreptococcales</taxon>
        <taxon>Anaerovoracaceae</taxon>
        <taxon>Emergencia</taxon>
    </lineage>
</organism>
<evidence type="ECO:0000259" key="4">
    <source>
        <dbReference type="PROSITE" id="PS51379"/>
    </source>
</evidence>
<dbReference type="Gene3D" id="3.50.50.60">
    <property type="entry name" value="FAD/NAD(P)-binding domain"/>
    <property type="match status" value="2"/>
</dbReference>
<dbReference type="RefSeq" id="WP_118336469.1">
    <property type="nucleotide sequence ID" value="NZ_AP025567.1"/>
</dbReference>
<proteinExistence type="predicted"/>
<dbReference type="InterPro" id="IPR028261">
    <property type="entry name" value="DPD_II"/>
</dbReference>
<dbReference type="PANTHER" id="PTHR42783:SF3">
    <property type="entry name" value="GLUTAMATE SYNTHASE [NADPH] SMALL CHAIN-RELATED"/>
    <property type="match status" value="1"/>
</dbReference>
<dbReference type="PROSITE" id="PS00198">
    <property type="entry name" value="4FE4S_FER_1"/>
    <property type="match status" value="2"/>
</dbReference>
<dbReference type="EMBL" id="QRMS01000006">
    <property type="protein sequence ID" value="RHJ84666.1"/>
    <property type="molecule type" value="Genomic_DNA"/>
</dbReference>
<evidence type="ECO:0000313" key="6">
    <source>
        <dbReference type="Proteomes" id="UP000284841"/>
    </source>
</evidence>
<dbReference type="Proteomes" id="UP000284841">
    <property type="component" value="Unassembled WGS sequence"/>
</dbReference>
<dbReference type="PRINTS" id="PR00419">
    <property type="entry name" value="ADXRDTASE"/>
</dbReference>
<dbReference type="AlphaFoldDB" id="A0A415DW02"/>
<dbReference type="SUPFAM" id="SSF54862">
    <property type="entry name" value="4Fe-4S ferredoxins"/>
    <property type="match status" value="1"/>
</dbReference>
<dbReference type="Gene3D" id="3.30.70.20">
    <property type="match status" value="2"/>
</dbReference>
<keyword evidence="6" id="KW-1185">Reference proteome</keyword>
<comment type="caution">
    <text evidence="5">The sequence shown here is derived from an EMBL/GenBank/DDBJ whole genome shotgun (WGS) entry which is preliminary data.</text>
</comment>
<dbReference type="InterPro" id="IPR017896">
    <property type="entry name" value="4Fe4S_Fe-S-bd"/>
</dbReference>
<dbReference type="SUPFAM" id="SSF51971">
    <property type="entry name" value="Nucleotide-binding domain"/>
    <property type="match status" value="1"/>
</dbReference>
<sequence length="901" mass="99327">MAQERELIIKLGQKITDRIGHKVTVEDPEYYGLACVVTDEMAEVALAMKVRVPTTPEAIAKKCGKSVELTHQLMEEMSVIGLLEYNWENADHHKQYVLPMFVPGCAEFMNMNKEQVETHPEVARMFERMSFLPLEKITPMIPPGGAGVGMHVIPVEKAIPTEQKSLSIEHISHWLKKYEGKYAVGACSCRRSRRILGEGCGHLEDDMCIGVGDMADYIVETGKGRYIDIDEVMEILQRAEDNGFVHQITNIDGEDKIFAICNCCVCSCYALRTSQYFNTPNMSRSSYIAKVDTEKCVACGQCVEYCPAGAVKLGQKLCTKEPIEYPVRELPDAVKWGPEKWSPDYRDENQINCYDTGTSPCKTNCPAHIAVQGYIKMAAQGNYLDALKLIKKENPFPAVCGRICNRRCEDACTRGEIDDPVAIDDIKDFIAQQELNAENRYVPQMLNQLNKPFAEKIAVIGAGPAGMSCAFYLAQKGYPVTVFEKADRPGGMLMHGIPSFRLEKDVIEAEIDVLRQMGVEFKCGVEVGKDLTIAGLREEGYKAFYIAIGCQGGRKIGVAGEDAEGVDTGVEFLYKVNSGADASLTGRTVVVGGGNVAIDVARAAARSGASEVSMYCLESRDIMPAADDEVEEAEEEDIKINNSWGPAEILTENGKVKAVVFKKCVSVFDDNGRFAPVYDEKDTITVECENVLLSVGQSIQWGGLLEGSKVALGRGNGAEADPVTYQTAEPDIFVGGDVYTGPKFAIDAIAAGKEASVSIHRFVHEGQSLTIGRNLRQYIELDKKNLDIAEDSYDNSSRQVPGRSDEDAKTTFRDLRKPLTEEQIAVETARCLGCGASVVDYNQCIGCGVCTTKCEFDAIHLNRELEASKMMRSEDKMKGILPYAAKRQIKIMRNKKANKRR</sequence>
<reference evidence="5 6" key="1">
    <citation type="submission" date="2018-08" db="EMBL/GenBank/DDBJ databases">
        <title>A genome reference for cultivated species of the human gut microbiota.</title>
        <authorList>
            <person name="Zou Y."/>
            <person name="Xue W."/>
            <person name="Luo G."/>
        </authorList>
    </citation>
    <scope>NUCLEOTIDE SEQUENCE [LARGE SCALE GENOMIC DNA]</scope>
    <source>
        <strain evidence="5 6">AM07-24</strain>
    </source>
</reference>
<dbReference type="Pfam" id="PF07992">
    <property type="entry name" value="Pyr_redox_2"/>
    <property type="match status" value="1"/>
</dbReference>
<feature type="domain" description="4Fe-4S ferredoxin-type" evidence="4">
    <location>
        <begin position="835"/>
        <end position="864"/>
    </location>
</feature>
<dbReference type="PANTHER" id="PTHR42783">
    <property type="entry name" value="GLUTAMATE SYNTHASE [NADPH] SMALL CHAIN"/>
    <property type="match status" value="1"/>
</dbReference>
<evidence type="ECO:0000256" key="2">
    <source>
        <dbReference type="ARBA" id="ARBA00023004"/>
    </source>
</evidence>
<protein>
    <submittedName>
        <fullName evidence="5">FAD-dependent oxidoreductase</fullName>
    </submittedName>
</protein>
<dbReference type="InterPro" id="IPR023753">
    <property type="entry name" value="FAD/NAD-binding_dom"/>
</dbReference>
<name>A0A415DW02_9FIRM</name>
<dbReference type="OrthoDB" id="9803192at2"/>
<gene>
    <name evidence="5" type="ORF">DW099_16985</name>
</gene>
<evidence type="ECO:0000313" key="5">
    <source>
        <dbReference type="EMBL" id="RHJ84666.1"/>
    </source>
</evidence>
<dbReference type="GO" id="GO:0046872">
    <property type="term" value="F:metal ion binding"/>
    <property type="evidence" value="ECO:0007669"/>
    <property type="project" value="UniProtKB-KW"/>
</dbReference>
<feature type="domain" description="4Fe-4S ferredoxin-type" evidence="4">
    <location>
        <begin position="287"/>
        <end position="316"/>
    </location>
</feature>
<dbReference type="SUPFAM" id="SSF46548">
    <property type="entry name" value="alpha-helical ferredoxin"/>
    <property type="match status" value="2"/>
</dbReference>
<dbReference type="GO" id="GO:0016491">
    <property type="term" value="F:oxidoreductase activity"/>
    <property type="evidence" value="ECO:0007669"/>
    <property type="project" value="InterPro"/>
</dbReference>
<keyword evidence="3" id="KW-0411">Iron-sulfur</keyword>
<dbReference type="Gene3D" id="1.10.1060.10">
    <property type="entry name" value="Alpha-helical ferredoxin"/>
    <property type="match status" value="1"/>
</dbReference>
<evidence type="ECO:0000256" key="1">
    <source>
        <dbReference type="ARBA" id="ARBA00022723"/>
    </source>
</evidence>
<dbReference type="Pfam" id="PF00037">
    <property type="entry name" value="Fer4"/>
    <property type="match status" value="2"/>
</dbReference>